<evidence type="ECO:0000256" key="3">
    <source>
        <dbReference type="ARBA" id="ARBA00022679"/>
    </source>
</evidence>
<comment type="catalytic activity">
    <reaction evidence="7">
        <text>adenosine + H2O + H(+) = inosine + NH4(+)</text>
        <dbReference type="Rhea" id="RHEA:24408"/>
        <dbReference type="ChEBI" id="CHEBI:15377"/>
        <dbReference type="ChEBI" id="CHEBI:15378"/>
        <dbReference type="ChEBI" id="CHEBI:16335"/>
        <dbReference type="ChEBI" id="CHEBI:17596"/>
        <dbReference type="ChEBI" id="CHEBI:28938"/>
        <dbReference type="EC" id="3.5.4.4"/>
    </reaction>
    <physiologicalReaction direction="left-to-right" evidence="7">
        <dbReference type="Rhea" id="RHEA:24409"/>
    </physiologicalReaction>
</comment>
<keyword evidence="4" id="KW-0479">Metal-binding</keyword>
<dbReference type="InterPro" id="IPR003730">
    <property type="entry name" value="Cu_polyphenol_OxRdtase"/>
</dbReference>
<evidence type="ECO:0000256" key="2">
    <source>
        <dbReference type="ARBA" id="ARBA00007353"/>
    </source>
</evidence>
<gene>
    <name evidence="11" type="primary">pgeF</name>
    <name evidence="11" type="ORF">E5222_16080</name>
</gene>
<keyword evidence="6" id="KW-0862">Zinc</keyword>
<protein>
    <recommendedName>
        <fullName evidence="10">Purine nucleoside phosphorylase</fullName>
    </recommendedName>
</protein>
<dbReference type="OrthoDB" id="4279at2"/>
<accession>A0A4T3EXA3</accession>
<evidence type="ECO:0000256" key="4">
    <source>
        <dbReference type="ARBA" id="ARBA00022723"/>
    </source>
</evidence>
<evidence type="ECO:0000256" key="9">
    <source>
        <dbReference type="ARBA" id="ARBA00049893"/>
    </source>
</evidence>
<comment type="catalytic activity">
    <reaction evidence="9">
        <text>S-methyl-5'-thioadenosine + phosphate = 5-(methylsulfanyl)-alpha-D-ribose 1-phosphate + adenine</text>
        <dbReference type="Rhea" id="RHEA:11852"/>
        <dbReference type="ChEBI" id="CHEBI:16708"/>
        <dbReference type="ChEBI" id="CHEBI:17509"/>
        <dbReference type="ChEBI" id="CHEBI:43474"/>
        <dbReference type="ChEBI" id="CHEBI:58533"/>
        <dbReference type="EC" id="2.4.2.28"/>
    </reaction>
    <physiologicalReaction direction="left-to-right" evidence="9">
        <dbReference type="Rhea" id="RHEA:11853"/>
    </physiologicalReaction>
</comment>
<dbReference type="NCBIfam" id="TIGR00726">
    <property type="entry name" value="peptidoglycan editing factor PgeF"/>
    <property type="match status" value="1"/>
</dbReference>
<comment type="similarity">
    <text evidence="2 10">Belongs to the purine nucleoside phosphorylase YfiH/LACC1 family.</text>
</comment>
<dbReference type="Proteomes" id="UP000309389">
    <property type="component" value="Unassembled WGS sequence"/>
</dbReference>
<comment type="caution">
    <text evidence="11">The sequence shown here is derived from an EMBL/GenBank/DDBJ whole genome shotgun (WGS) entry which is preliminary data.</text>
</comment>
<evidence type="ECO:0000256" key="7">
    <source>
        <dbReference type="ARBA" id="ARBA00047989"/>
    </source>
</evidence>
<name>A0A4T3EXA3_9SPHN</name>
<dbReference type="EMBL" id="SSHH01000004">
    <property type="protein sequence ID" value="TIX49225.1"/>
    <property type="molecule type" value="Genomic_DNA"/>
</dbReference>
<dbReference type="CDD" id="cd16833">
    <property type="entry name" value="YfiH"/>
    <property type="match status" value="1"/>
</dbReference>
<comment type="catalytic activity">
    <reaction evidence="8">
        <text>adenosine + phosphate = alpha-D-ribose 1-phosphate + adenine</text>
        <dbReference type="Rhea" id="RHEA:27642"/>
        <dbReference type="ChEBI" id="CHEBI:16335"/>
        <dbReference type="ChEBI" id="CHEBI:16708"/>
        <dbReference type="ChEBI" id="CHEBI:43474"/>
        <dbReference type="ChEBI" id="CHEBI:57720"/>
        <dbReference type="EC" id="2.4.2.1"/>
    </reaction>
    <physiologicalReaction direction="left-to-right" evidence="8">
        <dbReference type="Rhea" id="RHEA:27643"/>
    </physiologicalReaction>
</comment>
<evidence type="ECO:0000313" key="11">
    <source>
        <dbReference type="EMBL" id="TIX49225.1"/>
    </source>
</evidence>
<evidence type="ECO:0000313" key="12">
    <source>
        <dbReference type="Proteomes" id="UP000309389"/>
    </source>
</evidence>
<dbReference type="PANTHER" id="PTHR30616:SF2">
    <property type="entry name" value="PURINE NUCLEOSIDE PHOSPHORYLASE LACC1"/>
    <property type="match status" value="1"/>
</dbReference>
<evidence type="ECO:0000256" key="6">
    <source>
        <dbReference type="ARBA" id="ARBA00022833"/>
    </source>
</evidence>
<evidence type="ECO:0000256" key="5">
    <source>
        <dbReference type="ARBA" id="ARBA00022801"/>
    </source>
</evidence>
<dbReference type="PANTHER" id="PTHR30616">
    <property type="entry name" value="UNCHARACTERIZED PROTEIN YFIH"/>
    <property type="match status" value="1"/>
</dbReference>
<dbReference type="AlphaFoldDB" id="A0A4T3EXA3"/>
<evidence type="ECO:0000256" key="8">
    <source>
        <dbReference type="ARBA" id="ARBA00048968"/>
    </source>
</evidence>
<dbReference type="RefSeq" id="WP_136694800.1">
    <property type="nucleotide sequence ID" value="NZ_SSHH01000004.1"/>
</dbReference>
<dbReference type="Gene3D" id="3.60.140.10">
    <property type="entry name" value="CNF1/YfiH-like putative cysteine hydrolases"/>
    <property type="match status" value="1"/>
</dbReference>
<dbReference type="InterPro" id="IPR038371">
    <property type="entry name" value="Cu_polyphenol_OxRdtase_sf"/>
</dbReference>
<proteinExistence type="inferred from homology"/>
<keyword evidence="12" id="KW-1185">Reference proteome</keyword>
<reference evidence="11 12" key="1">
    <citation type="submission" date="2019-04" db="EMBL/GenBank/DDBJ databases">
        <title>Altererythrobacter aquimixticola sp. nov., isolated from sediment of junction between the ocean and a freshwater spring.</title>
        <authorList>
            <person name="Yoon J.-H."/>
        </authorList>
    </citation>
    <scope>NUCLEOTIDE SEQUENCE [LARGE SCALE GENOMIC DNA]</scope>
    <source>
        <strain evidence="11 12">SSKS-13</strain>
    </source>
</reference>
<dbReference type="SUPFAM" id="SSF64438">
    <property type="entry name" value="CNF1/YfiH-like putative cysteine hydrolases"/>
    <property type="match status" value="1"/>
</dbReference>
<keyword evidence="5" id="KW-0378">Hydrolase</keyword>
<dbReference type="InterPro" id="IPR011324">
    <property type="entry name" value="Cytotoxic_necrot_fac-like_cat"/>
</dbReference>
<dbReference type="GO" id="GO:0017061">
    <property type="term" value="F:S-methyl-5-thioadenosine phosphorylase activity"/>
    <property type="evidence" value="ECO:0007669"/>
    <property type="project" value="UniProtKB-EC"/>
</dbReference>
<dbReference type="GO" id="GO:0005507">
    <property type="term" value="F:copper ion binding"/>
    <property type="evidence" value="ECO:0007669"/>
    <property type="project" value="TreeGrafter"/>
</dbReference>
<evidence type="ECO:0000256" key="10">
    <source>
        <dbReference type="RuleBase" id="RU361274"/>
    </source>
</evidence>
<comment type="catalytic activity">
    <reaction evidence="1">
        <text>inosine + phosphate = alpha-D-ribose 1-phosphate + hypoxanthine</text>
        <dbReference type="Rhea" id="RHEA:27646"/>
        <dbReference type="ChEBI" id="CHEBI:17368"/>
        <dbReference type="ChEBI" id="CHEBI:17596"/>
        <dbReference type="ChEBI" id="CHEBI:43474"/>
        <dbReference type="ChEBI" id="CHEBI:57720"/>
        <dbReference type="EC" id="2.4.2.1"/>
    </reaction>
    <physiologicalReaction direction="left-to-right" evidence="1">
        <dbReference type="Rhea" id="RHEA:27647"/>
    </physiologicalReaction>
</comment>
<organism evidence="11 12">
    <name type="scientific">Alteraurantiacibacter aquimixticola</name>
    <dbReference type="NCBI Taxonomy" id="2489173"/>
    <lineage>
        <taxon>Bacteria</taxon>
        <taxon>Pseudomonadati</taxon>
        <taxon>Pseudomonadota</taxon>
        <taxon>Alphaproteobacteria</taxon>
        <taxon>Sphingomonadales</taxon>
        <taxon>Erythrobacteraceae</taxon>
        <taxon>Alteraurantiacibacter</taxon>
    </lineage>
</organism>
<dbReference type="GO" id="GO:0016787">
    <property type="term" value="F:hydrolase activity"/>
    <property type="evidence" value="ECO:0007669"/>
    <property type="project" value="UniProtKB-KW"/>
</dbReference>
<evidence type="ECO:0000256" key="1">
    <source>
        <dbReference type="ARBA" id="ARBA00000553"/>
    </source>
</evidence>
<keyword evidence="3" id="KW-0808">Transferase</keyword>
<sequence length="255" mass="26660">MADLVANPVEVIRASALDFVPHGFLGCRGGVSTGFAAGLQVGLNAGDDDDAVAENRRRALAAVVPGAQLVTVKQVHSPVAIIADAPWPEDARPEADAIVTATPGLALAIVTADCAPVLFADREAGVVGAAHAGWRGAHGGVLEQTVARMVELGADPTHIVAAIGPCIAQDSYEVGEDLRAQFTEADARFFADGAPGKWQFDLEAYVASRLKALGLAAVEPLGLDTYADPSRFYSHRRSVHRGEPTYGREFSLIAL</sequence>
<dbReference type="Pfam" id="PF02578">
    <property type="entry name" value="Cu-oxidase_4"/>
    <property type="match status" value="1"/>
</dbReference>